<keyword evidence="2" id="KW-0732">Signal</keyword>
<keyword evidence="1" id="KW-1003">Cell membrane</keyword>
<keyword evidence="5" id="KW-0449">Lipoprotein</keyword>
<evidence type="ECO:0000256" key="3">
    <source>
        <dbReference type="ARBA" id="ARBA00023136"/>
    </source>
</evidence>
<evidence type="ECO:0000256" key="2">
    <source>
        <dbReference type="ARBA" id="ARBA00022729"/>
    </source>
</evidence>
<evidence type="ECO:0000313" key="7">
    <source>
        <dbReference type="EMBL" id="MBW7459412.1"/>
    </source>
</evidence>
<feature type="region of interest" description="Disordered" evidence="6">
    <location>
        <begin position="16"/>
        <end position="35"/>
    </location>
</feature>
<evidence type="ECO:0000256" key="4">
    <source>
        <dbReference type="ARBA" id="ARBA00023139"/>
    </source>
</evidence>
<dbReference type="SUPFAM" id="SSF53850">
    <property type="entry name" value="Periplasmic binding protein-like II"/>
    <property type="match status" value="1"/>
</dbReference>
<evidence type="ECO:0000313" key="8">
    <source>
        <dbReference type="Proteomes" id="UP001519887"/>
    </source>
</evidence>
<keyword evidence="8" id="KW-1185">Reference proteome</keyword>
<accession>A0ABS7CEQ5</accession>
<dbReference type="PANTHER" id="PTHR43649">
    <property type="entry name" value="ARABINOSE-BINDING PROTEIN-RELATED"/>
    <property type="match status" value="1"/>
</dbReference>
<keyword evidence="4" id="KW-0564">Palmitate</keyword>
<sequence length="422" mass="47271">MTILILCTGLAAGCKPEEGAVSEPSPSNPDQPQAEGKQTLVVLTNRVDLVENGVFQKYADQFQKSHPEAVVEFDAPANYTSDVLVRLSTRTMGDVLLLPNNITNEELANYFEPLDAEMFEGMRFADYKAYNGVRYGLTTGISTEGIVYNKKAFEKAGITDIPTTLDEFYMACQQLKQAGILPIYLNYGAQWPMLEWGENLVGSMAGDAGYLNNMVYTDAPWQLDNPWGKAIGIVKTLIGHGYTEKDLISNNWEMSKSQIAGGQVAMYFLGNWVIKQVIDAGADSSEIGFFPFPYDNKADKRYVALSPDWFVGVSKFSENKELAKEWIEFFVKESGYVNDSGFLPVEQTKTSELPQLKQFQTFNPIYLERQSPSDNFLKLGDKAQIAFWSGDYIQEFIAAADLKQAFRSYNEKWAEARKLIAP</sequence>
<dbReference type="Gene3D" id="3.40.190.10">
    <property type="entry name" value="Periplasmic binding protein-like II"/>
    <property type="match status" value="2"/>
</dbReference>
<proteinExistence type="predicted"/>
<dbReference type="Proteomes" id="UP001519887">
    <property type="component" value="Unassembled WGS sequence"/>
</dbReference>
<evidence type="ECO:0000256" key="6">
    <source>
        <dbReference type="SAM" id="MobiDB-lite"/>
    </source>
</evidence>
<dbReference type="Pfam" id="PF01547">
    <property type="entry name" value="SBP_bac_1"/>
    <property type="match status" value="1"/>
</dbReference>
<dbReference type="InterPro" id="IPR050490">
    <property type="entry name" value="Bact_solute-bd_prot1"/>
</dbReference>
<reference evidence="7 8" key="1">
    <citation type="submission" date="2021-07" db="EMBL/GenBank/DDBJ databases">
        <title>Paenibacillus radiodurans sp. nov., isolated from the southeastern edge of Tengger Desert.</title>
        <authorList>
            <person name="Zhang G."/>
        </authorList>
    </citation>
    <scope>NUCLEOTIDE SEQUENCE [LARGE SCALE GENOMIC DNA]</scope>
    <source>
        <strain evidence="7 8">CCM 7311</strain>
    </source>
</reference>
<comment type="caution">
    <text evidence="7">The sequence shown here is derived from an EMBL/GenBank/DDBJ whole genome shotgun (WGS) entry which is preliminary data.</text>
</comment>
<feature type="non-terminal residue" evidence="7">
    <location>
        <position position="1"/>
    </location>
</feature>
<dbReference type="InterPro" id="IPR006059">
    <property type="entry name" value="SBP"/>
</dbReference>
<dbReference type="PANTHER" id="PTHR43649:SF33">
    <property type="entry name" value="POLYGALACTURONAN_RHAMNOGALACTURONAN-BINDING PROTEIN YTCQ"/>
    <property type="match status" value="1"/>
</dbReference>
<evidence type="ECO:0000256" key="5">
    <source>
        <dbReference type="ARBA" id="ARBA00023288"/>
    </source>
</evidence>
<dbReference type="EMBL" id="JAHZIK010001631">
    <property type="protein sequence ID" value="MBW7459412.1"/>
    <property type="molecule type" value="Genomic_DNA"/>
</dbReference>
<protein>
    <submittedName>
        <fullName evidence="7">ABC transporter substrate-binding protein</fullName>
    </submittedName>
</protein>
<gene>
    <name evidence="7" type="ORF">K0U00_35690</name>
</gene>
<organism evidence="7 8">
    <name type="scientific">Paenibacillus sepulcri</name>
    <dbReference type="NCBI Taxonomy" id="359917"/>
    <lineage>
        <taxon>Bacteria</taxon>
        <taxon>Bacillati</taxon>
        <taxon>Bacillota</taxon>
        <taxon>Bacilli</taxon>
        <taxon>Bacillales</taxon>
        <taxon>Paenibacillaceae</taxon>
        <taxon>Paenibacillus</taxon>
    </lineage>
</organism>
<name>A0ABS7CEQ5_9BACL</name>
<evidence type="ECO:0000256" key="1">
    <source>
        <dbReference type="ARBA" id="ARBA00022475"/>
    </source>
</evidence>
<keyword evidence="3" id="KW-0472">Membrane</keyword>